<dbReference type="AlphaFoldDB" id="A0A3B4AVU0"/>
<dbReference type="Ensembl" id="ENSPMGT00000022641.1">
    <property type="protein sequence ID" value="ENSPMGP00000021248.1"/>
    <property type="gene ID" value="ENSPMGG00000017211.1"/>
</dbReference>
<name>A0A3B4AVU0_9GOBI</name>
<dbReference type="InterPro" id="IPR039220">
    <property type="entry name" value="FAM3"/>
</dbReference>
<keyword evidence="3" id="KW-0964">Secreted</keyword>
<keyword evidence="5 7" id="KW-0430">Lectin</keyword>
<evidence type="ECO:0000313" key="9">
    <source>
        <dbReference type="Ensembl" id="ENSPMGP00000021248.1"/>
    </source>
</evidence>
<evidence type="ECO:0000256" key="2">
    <source>
        <dbReference type="ARBA" id="ARBA00010905"/>
    </source>
</evidence>
<protein>
    <recommendedName>
        <fullName evidence="8">ILEI/PANDER domain-containing protein</fullName>
    </recommendedName>
</protein>
<reference evidence="9" key="1">
    <citation type="submission" date="2025-08" db="UniProtKB">
        <authorList>
            <consortium name="Ensembl"/>
        </authorList>
    </citation>
    <scope>IDENTIFICATION</scope>
</reference>
<organism evidence="9 10">
    <name type="scientific">Periophthalmus magnuspinnatus</name>
    <dbReference type="NCBI Taxonomy" id="409849"/>
    <lineage>
        <taxon>Eukaryota</taxon>
        <taxon>Metazoa</taxon>
        <taxon>Chordata</taxon>
        <taxon>Craniata</taxon>
        <taxon>Vertebrata</taxon>
        <taxon>Euteleostomi</taxon>
        <taxon>Actinopterygii</taxon>
        <taxon>Neopterygii</taxon>
        <taxon>Teleostei</taxon>
        <taxon>Neoteleostei</taxon>
        <taxon>Acanthomorphata</taxon>
        <taxon>Gobiaria</taxon>
        <taxon>Gobiiformes</taxon>
        <taxon>Gobioidei</taxon>
        <taxon>Gobiidae</taxon>
        <taxon>Oxudercinae</taxon>
        <taxon>Periophthalmus</taxon>
    </lineage>
</organism>
<keyword evidence="6" id="KW-1015">Disulfide bond</keyword>
<dbReference type="Proteomes" id="UP000261520">
    <property type="component" value="Unplaced"/>
</dbReference>
<proteinExistence type="inferred from homology"/>
<dbReference type="PROSITE" id="PS52031">
    <property type="entry name" value="GG_LECTIN"/>
    <property type="match status" value="1"/>
</dbReference>
<sequence>CSFSPWTLKMHNAPSVVHKVPLVAVCGNTSSDHFVSANSAPKIKCDLLKDCPVGTFAVRVKSGAHTVVGPSICFDGQIVMSHISNNVGPGFNIVVVNGVTGAVDKFGYLNSKDGQILTYLKEIEPGRIVLLATFDDVTKKLTDEIRDVLEGMGSTLIKTLKSRDNWVFAGVAGHNLSPFEKISVNEPKNNTYGDWPEVVEISGCFPKTV</sequence>
<dbReference type="Pfam" id="PF15711">
    <property type="entry name" value="ILEI"/>
    <property type="match status" value="1"/>
</dbReference>
<evidence type="ECO:0000313" key="10">
    <source>
        <dbReference type="Proteomes" id="UP000261520"/>
    </source>
</evidence>
<evidence type="ECO:0000259" key="8">
    <source>
        <dbReference type="Pfam" id="PF15711"/>
    </source>
</evidence>
<comment type="subcellular location">
    <subcellularLocation>
        <location evidence="1">Secreted</location>
    </subcellularLocation>
</comment>
<evidence type="ECO:0000256" key="5">
    <source>
        <dbReference type="ARBA" id="ARBA00022734"/>
    </source>
</evidence>
<accession>A0A3B4AVU0</accession>
<keyword evidence="10" id="KW-1185">Reference proteome</keyword>
<dbReference type="GO" id="GO:0005576">
    <property type="term" value="C:extracellular region"/>
    <property type="evidence" value="ECO:0007669"/>
    <property type="project" value="UniProtKB-SubCell"/>
</dbReference>
<evidence type="ECO:0000256" key="1">
    <source>
        <dbReference type="ARBA" id="ARBA00004613"/>
    </source>
</evidence>
<reference evidence="9" key="2">
    <citation type="submission" date="2025-09" db="UniProtKB">
        <authorList>
            <consortium name="Ensembl"/>
        </authorList>
    </citation>
    <scope>IDENTIFICATION</scope>
</reference>
<evidence type="ECO:0000256" key="6">
    <source>
        <dbReference type="ARBA" id="ARBA00023157"/>
    </source>
</evidence>
<keyword evidence="4" id="KW-0732">Signal</keyword>
<evidence type="ECO:0000256" key="3">
    <source>
        <dbReference type="ARBA" id="ARBA00022525"/>
    </source>
</evidence>
<dbReference type="InterPro" id="IPR039477">
    <property type="entry name" value="ILEI/PANDER_dom"/>
</dbReference>
<dbReference type="PANTHER" id="PTHR14592">
    <property type="entry name" value="UNCHARACTERIZED FAM3"/>
    <property type="match status" value="1"/>
</dbReference>
<evidence type="ECO:0000256" key="4">
    <source>
        <dbReference type="ARBA" id="ARBA00022729"/>
    </source>
</evidence>
<dbReference type="GO" id="GO:0030246">
    <property type="term" value="F:carbohydrate binding"/>
    <property type="evidence" value="ECO:0007669"/>
    <property type="project" value="UniProtKB-UniRule"/>
</dbReference>
<evidence type="ECO:0000256" key="7">
    <source>
        <dbReference type="PROSITE-ProRule" id="PRU01375"/>
    </source>
</evidence>
<comment type="similarity">
    <text evidence="2">Belongs to the FAM3 family.</text>
</comment>
<feature type="domain" description="ILEI/PANDER" evidence="8">
    <location>
        <begin position="90"/>
        <end position="173"/>
    </location>
</feature>